<name>A0A4R2BBY4_9BACI</name>
<dbReference type="PANTHER" id="PTHR43048">
    <property type="entry name" value="METHYLMALONYL-COA EPIMERASE"/>
    <property type="match status" value="1"/>
</dbReference>
<dbReference type="PANTHER" id="PTHR43048:SF3">
    <property type="entry name" value="METHYLMALONYL-COA EPIMERASE, MITOCHONDRIAL"/>
    <property type="match status" value="1"/>
</dbReference>
<keyword evidence="3" id="KW-1185">Reference proteome</keyword>
<keyword evidence="1" id="KW-0479">Metal-binding</keyword>
<dbReference type="InterPro" id="IPR051785">
    <property type="entry name" value="MMCE/EMCE_epimerase"/>
</dbReference>
<evidence type="ECO:0000256" key="1">
    <source>
        <dbReference type="ARBA" id="ARBA00022723"/>
    </source>
</evidence>
<organism evidence="2 3">
    <name type="scientific">Mesobacillus foraminis</name>
    <dbReference type="NCBI Taxonomy" id="279826"/>
    <lineage>
        <taxon>Bacteria</taxon>
        <taxon>Bacillati</taxon>
        <taxon>Bacillota</taxon>
        <taxon>Bacilli</taxon>
        <taxon>Bacillales</taxon>
        <taxon>Bacillaceae</taxon>
        <taxon>Mesobacillus</taxon>
    </lineage>
</organism>
<dbReference type="GO" id="GO:0004493">
    <property type="term" value="F:methylmalonyl-CoA epimerase activity"/>
    <property type="evidence" value="ECO:0007669"/>
    <property type="project" value="TreeGrafter"/>
</dbReference>
<dbReference type="GO" id="GO:0046491">
    <property type="term" value="P:L-methylmalonyl-CoA metabolic process"/>
    <property type="evidence" value="ECO:0007669"/>
    <property type="project" value="TreeGrafter"/>
</dbReference>
<dbReference type="GO" id="GO:0051213">
    <property type="term" value="F:dioxygenase activity"/>
    <property type="evidence" value="ECO:0007669"/>
    <property type="project" value="UniProtKB-KW"/>
</dbReference>
<dbReference type="AlphaFoldDB" id="A0A4R2BBY4"/>
<keyword evidence="2" id="KW-0223">Dioxygenase</keyword>
<protein>
    <submittedName>
        <fullName evidence="2">Glyoxalase/bleomycin resistance protein/dioxygenase superfamily protein</fullName>
    </submittedName>
</protein>
<dbReference type="Proteomes" id="UP000295689">
    <property type="component" value="Unassembled WGS sequence"/>
</dbReference>
<dbReference type="Pfam" id="PF13669">
    <property type="entry name" value="Glyoxalase_4"/>
    <property type="match status" value="1"/>
</dbReference>
<gene>
    <name evidence="2" type="ORF">EV146_108342</name>
</gene>
<dbReference type="SUPFAM" id="SSF54593">
    <property type="entry name" value="Glyoxalase/Bleomycin resistance protein/Dihydroxybiphenyl dioxygenase"/>
    <property type="match status" value="1"/>
</dbReference>
<dbReference type="RefSeq" id="WP_132008458.1">
    <property type="nucleotide sequence ID" value="NZ_JABUHM010000007.1"/>
</dbReference>
<sequence>MAVNKILGTDQVVQIGILVHDIEKTAKAYSEFLGVEPRFVETDAYDQAQTEYKGEPSQARARLAFFSVGPSLDIELIQPDEHPSTWRHDLDQKGEGVHHIAFTIKGMEEKVTLLTKNGMPLLQKGKYTGGEYAYMDANEDLKLVLELLENY</sequence>
<evidence type="ECO:0000313" key="3">
    <source>
        <dbReference type="Proteomes" id="UP000295689"/>
    </source>
</evidence>
<proteinExistence type="predicted"/>
<dbReference type="EMBL" id="SLVV01000008">
    <property type="protein sequence ID" value="TCN24226.1"/>
    <property type="molecule type" value="Genomic_DNA"/>
</dbReference>
<accession>A0A4R2BBY4</accession>
<dbReference type="GO" id="GO:0046872">
    <property type="term" value="F:metal ion binding"/>
    <property type="evidence" value="ECO:0007669"/>
    <property type="project" value="UniProtKB-KW"/>
</dbReference>
<keyword evidence="2" id="KW-0560">Oxidoreductase</keyword>
<reference evidence="2 3" key="1">
    <citation type="journal article" date="2015" name="Stand. Genomic Sci.">
        <title>Genomic Encyclopedia of Bacterial and Archaeal Type Strains, Phase III: the genomes of soil and plant-associated and newly described type strains.</title>
        <authorList>
            <person name="Whitman W.B."/>
            <person name="Woyke T."/>
            <person name="Klenk H.P."/>
            <person name="Zhou Y."/>
            <person name="Lilburn T.G."/>
            <person name="Beck B.J."/>
            <person name="De Vos P."/>
            <person name="Vandamme P."/>
            <person name="Eisen J.A."/>
            <person name="Garrity G."/>
            <person name="Hugenholtz P."/>
            <person name="Kyrpides N.C."/>
        </authorList>
    </citation>
    <scope>NUCLEOTIDE SEQUENCE [LARGE SCALE GENOMIC DNA]</scope>
    <source>
        <strain evidence="2 3">CV53</strain>
    </source>
</reference>
<comment type="caution">
    <text evidence="2">The sequence shown here is derived from an EMBL/GenBank/DDBJ whole genome shotgun (WGS) entry which is preliminary data.</text>
</comment>
<dbReference type="InterPro" id="IPR029068">
    <property type="entry name" value="Glyas_Bleomycin-R_OHBP_Dase"/>
</dbReference>
<dbReference type="Gene3D" id="3.10.180.10">
    <property type="entry name" value="2,3-Dihydroxybiphenyl 1,2-Dioxygenase, domain 1"/>
    <property type="match status" value="1"/>
</dbReference>
<evidence type="ECO:0000313" key="2">
    <source>
        <dbReference type="EMBL" id="TCN24226.1"/>
    </source>
</evidence>